<feature type="domain" description="CHAT" evidence="1">
    <location>
        <begin position="677"/>
        <end position="1042"/>
    </location>
</feature>
<dbReference type="Pfam" id="PF12770">
    <property type="entry name" value="CHAT"/>
    <property type="match status" value="1"/>
</dbReference>
<evidence type="ECO:0000313" key="3">
    <source>
        <dbReference type="Proteomes" id="UP000235371"/>
    </source>
</evidence>
<accession>A0A2J6TGT0</accession>
<dbReference type="OrthoDB" id="5405072at2759"/>
<dbReference type="GeneID" id="36585985"/>
<evidence type="ECO:0000313" key="2">
    <source>
        <dbReference type="EMBL" id="PMD62225.1"/>
    </source>
</evidence>
<proteinExistence type="predicted"/>
<protein>
    <recommendedName>
        <fullName evidence="1">CHAT domain-containing protein</fullName>
    </recommendedName>
</protein>
<dbReference type="EMBL" id="KZ613783">
    <property type="protein sequence ID" value="PMD62225.1"/>
    <property type="molecule type" value="Genomic_DNA"/>
</dbReference>
<gene>
    <name evidence="2" type="ORF">K444DRAFT_585290</name>
</gene>
<dbReference type="InterPro" id="IPR024983">
    <property type="entry name" value="CHAT_dom"/>
</dbReference>
<dbReference type="InParanoid" id="A0A2J6TGT0"/>
<dbReference type="Proteomes" id="UP000235371">
    <property type="component" value="Unassembled WGS sequence"/>
</dbReference>
<name>A0A2J6TGT0_9HELO</name>
<sequence>MRFSTTFELSDLEEAIHAIRKAIRLTPLEDVSNRSELLFDLGGTLDMKFSETDNISDLEESIRALRGCVDGASTNKLNQELRLLGLASALRTKFSKTGAMADIEEAIRVTQVLIDGISEPKSRARNLETLGYLNVLRYESSGDIVHLDEAIQALQEVVKLTPQDHPSRGRRVRDLGVRMEMRYSRTGEITDLDTAIRILQASINLTPMTDPNRAEWLHSFAVHLGHRYLRVLALADLEEGIRALEEGIDITANFNNRNKERPGLLFHLGVQLLWKYERTQEAADLDNAIRVLQDAINDPGTTRADKYRRASSMCSLSSGLFDRYKRTRALADLEEAIQVAHESIRMTERDNLRDPNQSNNLSIVMNALALMLEERFLRLGEMADIEEAIRAQRECLSVAFENDPSIAAWRLHLGLELEHRYQATNSMPDLTEAISLCISALHQPNSYPRTRIKAGRHAVRLCAFRSDWQEACRAASAAMSLIPAMMLQSLENSDKQRLIAENSDLASDAAAVALNAGESPYVCLRLLEQGRSILAESIQSLRTDSLGLRGMYPEMEEKYVRLCQELDVPDFAEPEAKSFSWEARASRRYVASRELEALLVEIRKQSGFEDFLLPPTEKEMQSAASYGPIALVNVSKYRCDALLVEKHQIRCLRLPDLHSNDIERRVQGRSLGSPLVLQWLWDTVTSPVLDALGFNHPPLSDGTASGDWPHVWWIPTGPLRRFPLHAAGRYMANEPPDMSMLDRVMSSYSLSIKSMIHSRRRQQTVANSTPSITPEKMLLVAMQDTPGQNALPFATREVEMLHRLCKEMALTPIEPGRFKDDIVLHLPHCKIFHFAGHGHTDNADPAKSSLLLDDWRTNRLTVATLMGLNLGAQQREPPFLAYLSACGTGRTQNNKFVDESIHLISACQLAGFRHVIGTLWEVNDQSCVDVARITYEGMKDGKMSDESVCLGLHRALRELKTRWLSTLPVVAPNITKDYPGEEREVELLDGNVETCLPEAVIVVGMATDVCDRREREAKLKLGHRRIDDFAKPLYWVPYIHFG</sequence>
<dbReference type="STRING" id="1095630.A0A2J6TGT0"/>
<dbReference type="AlphaFoldDB" id="A0A2J6TGT0"/>
<dbReference type="PANTHER" id="PTHR19959:SF119">
    <property type="entry name" value="FUNGAL LIPASE-LIKE DOMAIN-CONTAINING PROTEIN"/>
    <property type="match status" value="1"/>
</dbReference>
<organism evidence="2 3">
    <name type="scientific">Hyaloscypha bicolor E</name>
    <dbReference type="NCBI Taxonomy" id="1095630"/>
    <lineage>
        <taxon>Eukaryota</taxon>
        <taxon>Fungi</taxon>
        <taxon>Dikarya</taxon>
        <taxon>Ascomycota</taxon>
        <taxon>Pezizomycotina</taxon>
        <taxon>Leotiomycetes</taxon>
        <taxon>Helotiales</taxon>
        <taxon>Hyaloscyphaceae</taxon>
        <taxon>Hyaloscypha</taxon>
        <taxon>Hyaloscypha bicolor</taxon>
    </lineage>
</organism>
<dbReference type="RefSeq" id="XP_024739129.1">
    <property type="nucleotide sequence ID" value="XM_024877908.1"/>
</dbReference>
<keyword evidence="3" id="KW-1185">Reference proteome</keyword>
<dbReference type="InterPro" id="IPR011990">
    <property type="entry name" value="TPR-like_helical_dom_sf"/>
</dbReference>
<dbReference type="Gene3D" id="1.25.40.10">
    <property type="entry name" value="Tetratricopeptide repeat domain"/>
    <property type="match status" value="2"/>
</dbReference>
<dbReference type="PANTHER" id="PTHR19959">
    <property type="entry name" value="KINESIN LIGHT CHAIN"/>
    <property type="match status" value="1"/>
</dbReference>
<evidence type="ECO:0000259" key="1">
    <source>
        <dbReference type="Pfam" id="PF12770"/>
    </source>
</evidence>
<reference evidence="2 3" key="1">
    <citation type="submission" date="2016-04" db="EMBL/GenBank/DDBJ databases">
        <title>A degradative enzymes factory behind the ericoid mycorrhizal symbiosis.</title>
        <authorList>
            <consortium name="DOE Joint Genome Institute"/>
            <person name="Martino E."/>
            <person name="Morin E."/>
            <person name="Grelet G."/>
            <person name="Kuo A."/>
            <person name="Kohler A."/>
            <person name="Daghino S."/>
            <person name="Barry K."/>
            <person name="Choi C."/>
            <person name="Cichocki N."/>
            <person name="Clum A."/>
            <person name="Copeland A."/>
            <person name="Hainaut M."/>
            <person name="Haridas S."/>
            <person name="Labutti K."/>
            <person name="Lindquist E."/>
            <person name="Lipzen A."/>
            <person name="Khouja H.-R."/>
            <person name="Murat C."/>
            <person name="Ohm R."/>
            <person name="Olson A."/>
            <person name="Spatafora J."/>
            <person name="Veneault-Fourrey C."/>
            <person name="Henrissat B."/>
            <person name="Grigoriev I."/>
            <person name="Martin F."/>
            <person name="Perotto S."/>
        </authorList>
    </citation>
    <scope>NUCLEOTIDE SEQUENCE [LARGE SCALE GENOMIC DNA]</scope>
    <source>
        <strain evidence="2 3">E</strain>
    </source>
</reference>